<evidence type="ECO:0000313" key="2">
    <source>
        <dbReference type="EMBL" id="CCE79872.1"/>
    </source>
</evidence>
<proteinExistence type="predicted"/>
<evidence type="ECO:0000313" key="3">
    <source>
        <dbReference type="EMBL" id="CCE80637.1"/>
    </source>
</evidence>
<dbReference type="OrthoDB" id="4019919at2759"/>
<evidence type="ECO:0000256" key="1">
    <source>
        <dbReference type="SAM" id="Coils"/>
    </source>
</evidence>
<gene>
    <name evidence="2" type="primary">Piso0_002964</name>
    <name evidence="2" type="ORF">GNLVRS01_PISO0G01898g</name>
    <name evidence="3" type="ORF">GNLVRS01_PISO0H01899g</name>
</gene>
<protein>
    <submittedName>
        <fullName evidence="2">Piso0_002964 protein</fullName>
    </submittedName>
</protein>
<dbReference type="eggNOG" id="ENOG502RQCB">
    <property type="taxonomic scope" value="Eukaryota"/>
</dbReference>
<dbReference type="EMBL" id="FO082052">
    <property type="protein sequence ID" value="CCE80637.1"/>
    <property type="molecule type" value="Genomic_DNA"/>
</dbReference>
<evidence type="ECO:0000313" key="4">
    <source>
        <dbReference type="Proteomes" id="UP000005222"/>
    </source>
</evidence>
<dbReference type="AlphaFoldDB" id="G8YJZ2"/>
<feature type="coiled-coil region" evidence="1">
    <location>
        <begin position="219"/>
        <end position="253"/>
    </location>
</feature>
<sequence>MIEAMTELMAMEFINSIIHWISEFPNSPLQASSSFQDLCNIATIFKLLKVLLNEEDVILSSDEESLLAEDTVVTFHESNIIVPYNIQRKIEITERALKNHIHNNYAKLKKIEGIRLIFVNVNITKIVIFHDISSIARMCELLLKIGIYSSKLSTFGLTSIEFLSDADKEAIYSYAGADFKDIKIENTTIIEKMEEMDRYQMEVLQKLEDEKNLDMIRESKRFLEEKAKLEDDIKALQEENEALEKKCSEVFNCSDQVSFIEEDLVDSINWENQQLQELIYKLMVQ</sequence>
<name>G8YJZ2_PICSO</name>
<keyword evidence="1" id="KW-0175">Coiled coil</keyword>
<dbReference type="Proteomes" id="UP000005222">
    <property type="component" value="Chromosome H"/>
</dbReference>
<reference evidence="4" key="2">
    <citation type="journal article" date="2012" name="G3 (Bethesda)">
        <title>Pichia sorbitophila, an interspecies yeast hybrid reveals early steps of genome resolution following polyploidization.</title>
        <authorList>
            <person name="Leh Louis V."/>
            <person name="Despons L."/>
            <person name="Friedrich A."/>
            <person name="Martin T."/>
            <person name="Durrens P."/>
            <person name="Casaregola S."/>
            <person name="Neuveglise C."/>
            <person name="Fairhead C."/>
            <person name="Marck C."/>
            <person name="Cruz J.A."/>
            <person name="Straub M.L."/>
            <person name="Kugler V."/>
            <person name="Sacerdot C."/>
            <person name="Uzunov Z."/>
            <person name="Thierry A."/>
            <person name="Weiss S."/>
            <person name="Bleykasten C."/>
            <person name="De Montigny J."/>
            <person name="Jacques N."/>
            <person name="Jung P."/>
            <person name="Lemaire M."/>
            <person name="Mallet S."/>
            <person name="Morel G."/>
            <person name="Richard G.F."/>
            <person name="Sarkar A."/>
            <person name="Savel G."/>
            <person name="Schacherer J."/>
            <person name="Seret M.L."/>
            <person name="Talla E."/>
            <person name="Samson G."/>
            <person name="Jubin C."/>
            <person name="Poulain J."/>
            <person name="Vacherie B."/>
            <person name="Barbe V."/>
            <person name="Pelletier E."/>
            <person name="Sherman D.J."/>
            <person name="Westhof E."/>
            <person name="Weissenbach J."/>
            <person name="Baret P.V."/>
            <person name="Wincker P."/>
            <person name="Gaillardin C."/>
            <person name="Dujon B."/>
            <person name="Souciet J.L."/>
        </authorList>
    </citation>
    <scope>NUCLEOTIDE SEQUENCE [LARGE SCALE GENOMIC DNA]</scope>
    <source>
        <strain evidence="4">ATCC MYA-4447 / BCRC 22081 / CBS 7064 / NBRC 10061 / NRRL Y-12695</strain>
    </source>
</reference>
<dbReference type="EMBL" id="FO082053">
    <property type="protein sequence ID" value="CCE79872.1"/>
    <property type="molecule type" value="Genomic_DNA"/>
</dbReference>
<accession>G8YJZ2</accession>
<keyword evidence="4" id="KW-1185">Reference proteome</keyword>
<reference evidence="2" key="1">
    <citation type="submission" date="2011-10" db="EMBL/GenBank/DDBJ databases">
        <authorList>
            <person name="Genoscope - CEA"/>
        </authorList>
    </citation>
    <scope>NUCLEOTIDE SEQUENCE</scope>
</reference>
<organism evidence="2 4">
    <name type="scientific">Pichia sorbitophila (strain ATCC MYA-4447 / BCRC 22081 / CBS 7064 / NBRC 10061 / NRRL Y-12695)</name>
    <name type="common">Hybrid yeast</name>
    <dbReference type="NCBI Taxonomy" id="559304"/>
    <lineage>
        <taxon>Eukaryota</taxon>
        <taxon>Fungi</taxon>
        <taxon>Dikarya</taxon>
        <taxon>Ascomycota</taxon>
        <taxon>Saccharomycotina</taxon>
        <taxon>Pichiomycetes</taxon>
        <taxon>Debaryomycetaceae</taxon>
        <taxon>Millerozyma</taxon>
    </lineage>
</organism>
<dbReference type="InParanoid" id="G8YJZ2"/>
<dbReference type="Proteomes" id="UP000005222">
    <property type="component" value="Chromosome G"/>
</dbReference>
<dbReference type="HOGENOM" id="CLU_1001233_0_0_1"/>